<dbReference type="EMBL" id="AJWK01025802">
    <property type="status" value="NOT_ANNOTATED_CDS"/>
    <property type="molecule type" value="Genomic_DNA"/>
</dbReference>
<reference evidence="4" key="1">
    <citation type="submission" date="2020-05" db="UniProtKB">
        <authorList>
            <consortium name="EnsemblMetazoa"/>
        </authorList>
    </citation>
    <scope>IDENTIFICATION</scope>
    <source>
        <strain evidence="4">Jacobina</strain>
    </source>
</reference>
<keyword evidence="5" id="KW-1185">Reference proteome</keyword>
<evidence type="ECO:0000256" key="2">
    <source>
        <dbReference type="SAM" id="MobiDB-lite"/>
    </source>
</evidence>
<evidence type="ECO:0000256" key="1">
    <source>
        <dbReference type="SAM" id="Coils"/>
    </source>
</evidence>
<dbReference type="GO" id="GO:0035869">
    <property type="term" value="C:ciliary transition zone"/>
    <property type="evidence" value="ECO:0007669"/>
    <property type="project" value="TreeGrafter"/>
</dbReference>
<name>A0A1B0CS86_LUTLO</name>
<dbReference type="PANTHER" id="PTHR20837">
    <property type="entry name" value="CENTROSOMAL PROTEIN-RELATED"/>
    <property type="match status" value="1"/>
</dbReference>
<sequence length="1103" mass="126952">MSGQKFKEKIHERFIMKKREATMSHSPTNIPIPASRRISAVYLREETEIQKILHSQPPPGEGEMTQTEREIAFFTTAISAEDEEPEYTDVQQQSDGNLTEVSERSLHSGSPGPGRDIQESPTHLASSYVQMDDHMPLFERVKIPFVYDRELLTTFDESWRLSRPNVESTVRNVEEEGLYRPDILMSQRKMQWFDQMAEERAQNADEPNDVRPFLEIPELPNPENIPTVFLCLKEENLSYSPYMLDHKILTIHISKIHFAHHPLFSEEHVLAQRVEDLFHAYRELQKSDLAGKYRQSLITLRRLTKELQKDSKSDQNASKLAKHREELQKTRNKLHEEEQKVRENLKDLLSEYRKLKNLREKQKFNLTTTKLAITAIETSKEGDEAAFERDFNEELEELIEEAFQEYLDEKKKYKELVKSIKEDDKVPDPIEKPNSDEIKKNLQEIYSKTRRGVGEPIVTVALSKIERSDAKNNPKEVNRIRKLENTKFLIKISLNDDVVDIVRDLHSDDRFEIAVNTSISVRLIRKLPEKIKLQIFEAQTMIPRFKIASIALPLPEDRDLYDDCPIRTFPFINDRDVPSDVGVGSGKFCQIEGIKDLYTRGKIYLKIGWAQKGEKDDHQSEIQDLHVRAAARKWRDSHWDPLDPENDFTSMHHIDDRSNATVDQIPLMDIQDDEKLTFCPPEVVENNTRLNLLIERARLTAQFKDMKLIPQEEREIQLRKDSKIIDETLGMDPIDLSRHQGKKAILKIFSNIAQINEIANRENEDSRLLFREDAPSLRALGVAILGFLGTKRPLKPMIKRNQSLKPTCRLDDCDKFTITVNVARAFGIPSRTDDPPQSVRRSSNLSSTQQSAFRTVNVRPYVVVSFKDKTARTSTAEGSNPTWNEQLQIPINLKMDQLKGHLCIQLFDEYIDDLLEDDRIEGTFELNSPKILLGYSKASLNPGSLAMFSENLPDTRGPIYLSLFVGLEPNFDIPYFTTRHLECIESDQVKATIQYWCMEFSNEFPHRFADPLVTLSTGKRVTVTKLLGSLEIPFDLREASSDCLIRRFVSLIPVLQTTDPCSQLTGDIFASNCSTNILTICLKMIALGCQKSIRGSQGNGLEN</sequence>
<dbReference type="Pfam" id="PF00168">
    <property type="entry name" value="C2"/>
    <property type="match status" value="1"/>
</dbReference>
<dbReference type="InterPro" id="IPR052434">
    <property type="entry name" value="Tectonic-like_complex_comp"/>
</dbReference>
<feature type="coiled-coil region" evidence="1">
    <location>
        <begin position="392"/>
        <end position="423"/>
    </location>
</feature>
<dbReference type="InterPro" id="IPR000008">
    <property type="entry name" value="C2_dom"/>
</dbReference>
<feature type="domain" description="C2" evidence="3">
    <location>
        <begin position="799"/>
        <end position="942"/>
    </location>
</feature>
<dbReference type="EnsemblMetazoa" id="LLOJ007735-RA">
    <property type="protein sequence ID" value="LLOJ007735-PA"/>
    <property type="gene ID" value="LLOJ007735"/>
</dbReference>
<feature type="coiled-coil region" evidence="1">
    <location>
        <begin position="317"/>
        <end position="365"/>
    </location>
</feature>
<proteinExistence type="predicted"/>
<evidence type="ECO:0000259" key="3">
    <source>
        <dbReference type="PROSITE" id="PS50004"/>
    </source>
</evidence>
<accession>A0A1B0CS86</accession>
<dbReference type="VEuPathDB" id="VectorBase:LLOJ007735"/>
<feature type="compositionally biased region" description="Polar residues" evidence="2">
    <location>
        <begin position="839"/>
        <end position="851"/>
    </location>
</feature>
<feature type="region of interest" description="Disordered" evidence="2">
    <location>
        <begin position="827"/>
        <end position="851"/>
    </location>
</feature>
<protein>
    <recommendedName>
        <fullName evidence="3">C2 domain-containing protein</fullName>
    </recommendedName>
</protein>
<dbReference type="AlphaFoldDB" id="A0A1B0CS86"/>
<feature type="region of interest" description="Disordered" evidence="2">
    <location>
        <begin position="79"/>
        <end position="120"/>
    </location>
</feature>
<keyword evidence="1" id="KW-0175">Coiled coil</keyword>
<dbReference type="Pfam" id="PF15625">
    <property type="entry name" value="CC2D2AN-C2"/>
    <property type="match status" value="1"/>
</dbReference>
<dbReference type="VEuPathDB" id="VectorBase:LLONM1_005290"/>
<dbReference type="GO" id="GO:1905515">
    <property type="term" value="P:non-motile cilium assembly"/>
    <property type="evidence" value="ECO:0007669"/>
    <property type="project" value="TreeGrafter"/>
</dbReference>
<dbReference type="GO" id="GO:1904491">
    <property type="term" value="P:protein localization to ciliary transition zone"/>
    <property type="evidence" value="ECO:0007669"/>
    <property type="project" value="TreeGrafter"/>
</dbReference>
<dbReference type="Gene3D" id="2.60.40.150">
    <property type="entry name" value="C2 domain"/>
    <property type="match status" value="1"/>
</dbReference>
<dbReference type="InterPro" id="IPR028928">
    <property type="entry name" value="CC2D2AN-C2"/>
</dbReference>
<dbReference type="InterPro" id="IPR035892">
    <property type="entry name" value="C2_domain_sf"/>
</dbReference>
<dbReference type="SUPFAM" id="SSF49562">
    <property type="entry name" value="C2 domain (Calcium/lipid-binding domain, CaLB)"/>
    <property type="match status" value="1"/>
</dbReference>
<dbReference type="PROSITE" id="PS50004">
    <property type="entry name" value="C2"/>
    <property type="match status" value="1"/>
</dbReference>
<feature type="compositionally biased region" description="Polar residues" evidence="2">
    <location>
        <begin position="89"/>
        <end position="100"/>
    </location>
</feature>
<dbReference type="Proteomes" id="UP000092461">
    <property type="component" value="Unassembled WGS sequence"/>
</dbReference>
<dbReference type="EMBL" id="AJWK01025801">
    <property type="status" value="NOT_ANNOTATED_CDS"/>
    <property type="molecule type" value="Genomic_DNA"/>
</dbReference>
<dbReference type="SMART" id="SM00239">
    <property type="entry name" value="C2"/>
    <property type="match status" value="1"/>
</dbReference>
<organism evidence="4 5">
    <name type="scientific">Lutzomyia longipalpis</name>
    <name type="common">Sand fly</name>
    <dbReference type="NCBI Taxonomy" id="7200"/>
    <lineage>
        <taxon>Eukaryota</taxon>
        <taxon>Metazoa</taxon>
        <taxon>Ecdysozoa</taxon>
        <taxon>Arthropoda</taxon>
        <taxon>Hexapoda</taxon>
        <taxon>Insecta</taxon>
        <taxon>Pterygota</taxon>
        <taxon>Neoptera</taxon>
        <taxon>Endopterygota</taxon>
        <taxon>Diptera</taxon>
        <taxon>Nematocera</taxon>
        <taxon>Psychodoidea</taxon>
        <taxon>Psychodidae</taxon>
        <taxon>Lutzomyia</taxon>
        <taxon>Lutzomyia</taxon>
    </lineage>
</organism>
<evidence type="ECO:0000313" key="5">
    <source>
        <dbReference type="Proteomes" id="UP000092461"/>
    </source>
</evidence>
<evidence type="ECO:0000313" key="4">
    <source>
        <dbReference type="EnsemblMetazoa" id="LLOJ007735-PA"/>
    </source>
</evidence>
<dbReference type="PANTHER" id="PTHR20837:SF0">
    <property type="entry name" value="COILED-COIL AND C2 DOMAIN-CONTAINING PROTEIN 2A"/>
    <property type="match status" value="1"/>
</dbReference>